<accession>A0A8D5FIT7</accession>
<dbReference type="RefSeq" id="WP_228853838.1">
    <property type="nucleotide sequence ID" value="NZ_AP024086.1"/>
</dbReference>
<proteinExistence type="predicted"/>
<evidence type="ECO:0000313" key="1">
    <source>
        <dbReference type="EMBL" id="BCL61381.1"/>
    </source>
</evidence>
<evidence type="ECO:0000313" key="2">
    <source>
        <dbReference type="Proteomes" id="UP000826725"/>
    </source>
</evidence>
<dbReference type="AlphaFoldDB" id="A0A8D5FIT7"/>
<reference evidence="1" key="1">
    <citation type="submission" date="2020-09" db="EMBL/GenBank/DDBJ databases">
        <title>Desulfogranum mesoprofundum gen. nov., sp. nov., a novel mesophilic, sulfate-reducing chemolithoautotroph isolated from a deep-sea hydrothermal vent chimney in the Suiyo Seamount.</title>
        <authorList>
            <person name="Hashimoto Y."/>
            <person name="Nakagawa S."/>
        </authorList>
    </citation>
    <scope>NUCLEOTIDE SEQUENCE</scope>
    <source>
        <strain evidence="1">KT2</strain>
    </source>
</reference>
<name>A0A8D5FIT7_9BACT</name>
<gene>
    <name evidence="1" type="ORF">DGMP_20740</name>
</gene>
<keyword evidence="2" id="KW-1185">Reference proteome</keyword>
<organism evidence="1 2">
    <name type="scientific">Desulfomarina profundi</name>
    <dbReference type="NCBI Taxonomy" id="2772557"/>
    <lineage>
        <taxon>Bacteria</taxon>
        <taxon>Pseudomonadati</taxon>
        <taxon>Thermodesulfobacteriota</taxon>
        <taxon>Desulfobulbia</taxon>
        <taxon>Desulfobulbales</taxon>
        <taxon>Desulfobulbaceae</taxon>
        <taxon>Desulfomarina</taxon>
    </lineage>
</organism>
<sequence>MLLKGYSLEIFKSKCHSEAKGVHCFAHLDNDISEVLPFLNTVLGGMYTRKNHHH</sequence>
<dbReference type="EMBL" id="AP024086">
    <property type="protein sequence ID" value="BCL61381.1"/>
    <property type="molecule type" value="Genomic_DNA"/>
</dbReference>
<dbReference type="Proteomes" id="UP000826725">
    <property type="component" value="Chromosome"/>
</dbReference>
<protein>
    <submittedName>
        <fullName evidence="1">Uncharacterized protein</fullName>
    </submittedName>
</protein>
<dbReference type="KEGG" id="dbk:DGMP_20740"/>